<dbReference type="EMBL" id="JAVDVW010000002">
    <property type="protein sequence ID" value="MDR7099823.1"/>
    <property type="molecule type" value="Genomic_DNA"/>
</dbReference>
<dbReference type="Proteomes" id="UP001267878">
    <property type="component" value="Unassembled WGS sequence"/>
</dbReference>
<dbReference type="Pfam" id="PF10127">
    <property type="entry name" value="RlaP"/>
    <property type="match status" value="1"/>
</dbReference>
<accession>A0ABU1VRU9</accession>
<protein>
    <submittedName>
        <fullName evidence="1">Nucleotidyltransferase</fullName>
    </submittedName>
</protein>
<organism evidence="1 2">
    <name type="scientific">Agrilutibacter niabensis</name>
    <dbReference type="NCBI Taxonomy" id="380628"/>
    <lineage>
        <taxon>Bacteria</taxon>
        <taxon>Pseudomonadati</taxon>
        <taxon>Pseudomonadota</taxon>
        <taxon>Gammaproteobacteria</taxon>
        <taxon>Lysobacterales</taxon>
        <taxon>Lysobacteraceae</taxon>
        <taxon>Agrilutibacter</taxon>
    </lineage>
</organism>
<evidence type="ECO:0000313" key="2">
    <source>
        <dbReference type="Proteomes" id="UP001267878"/>
    </source>
</evidence>
<keyword evidence="2" id="KW-1185">Reference proteome</keyword>
<dbReference type="InterPro" id="IPR018775">
    <property type="entry name" value="RlaP"/>
</dbReference>
<sequence length="274" mass="31363">MIQEEVREEILRRLKNAEAEHGVRILFAIESGSRAWGFASPNSDYDVRFVYMREPAWYQAVNLEERRDVIEYPIVDDIDLNGWDVRKALRLFWKSNPAFVEWIQSPITYLEPSTFRADALGVLSDIYAPEKGIYHYRSMAKTNYRGYLREPVVRLKKYFYVLRPLLAARWVANTGGAAPIEFEKLLTLLQGEPTVLEAVRKLLEQKRHAPELGLAPAVPVLNDFIEAELDKEPVEVSQKSSSPRVVDQLNALFHGAIKEYVAGTNRSLGPLQTT</sequence>
<dbReference type="RefSeq" id="WP_310054258.1">
    <property type="nucleotide sequence ID" value="NZ_JAVDVW010000002.1"/>
</dbReference>
<evidence type="ECO:0000313" key="1">
    <source>
        <dbReference type="EMBL" id="MDR7099823.1"/>
    </source>
</evidence>
<dbReference type="PANTHER" id="PTHR34817:SF2">
    <property type="entry name" value="NUCLEOTIDYLTRANSFERASE"/>
    <property type="match status" value="1"/>
</dbReference>
<gene>
    <name evidence="1" type="ORF">J2X04_002204</name>
</gene>
<proteinExistence type="predicted"/>
<reference evidence="1 2" key="1">
    <citation type="submission" date="2023-07" db="EMBL/GenBank/DDBJ databases">
        <title>Sorghum-associated microbial communities from plants grown in Nebraska, USA.</title>
        <authorList>
            <person name="Schachtman D."/>
        </authorList>
    </citation>
    <scope>NUCLEOTIDE SEQUENCE [LARGE SCALE GENOMIC DNA]</scope>
    <source>
        <strain evidence="1 2">BE187</strain>
    </source>
</reference>
<dbReference type="PANTHER" id="PTHR34817">
    <property type="entry name" value="NUCLEOTIDYLTRANSFERASE"/>
    <property type="match status" value="1"/>
</dbReference>
<name>A0ABU1VRU9_9GAMM</name>
<comment type="caution">
    <text evidence="1">The sequence shown here is derived from an EMBL/GenBank/DDBJ whole genome shotgun (WGS) entry which is preliminary data.</text>
</comment>